<feature type="transmembrane region" description="Helical" evidence="1">
    <location>
        <begin position="76"/>
        <end position="97"/>
    </location>
</feature>
<accession>A0A2A4MLV4</accession>
<organism evidence="2 3">
    <name type="scientific">SAR86 cluster bacterium</name>
    <dbReference type="NCBI Taxonomy" id="2030880"/>
    <lineage>
        <taxon>Bacteria</taxon>
        <taxon>Pseudomonadati</taxon>
        <taxon>Pseudomonadota</taxon>
        <taxon>Gammaproteobacteria</taxon>
        <taxon>SAR86 cluster</taxon>
    </lineage>
</organism>
<feature type="transmembrane region" description="Helical" evidence="1">
    <location>
        <begin position="103"/>
        <end position="121"/>
    </location>
</feature>
<evidence type="ECO:0000313" key="3">
    <source>
        <dbReference type="Proteomes" id="UP000218172"/>
    </source>
</evidence>
<keyword evidence="1" id="KW-1133">Transmembrane helix</keyword>
<evidence type="ECO:0000313" key="2">
    <source>
        <dbReference type="EMBL" id="PCH60737.1"/>
    </source>
</evidence>
<feature type="transmembrane region" description="Helical" evidence="1">
    <location>
        <begin position="150"/>
        <end position="169"/>
    </location>
</feature>
<comment type="caution">
    <text evidence="2">The sequence shown here is derived from an EMBL/GenBank/DDBJ whole genome shotgun (WGS) entry which is preliminary data.</text>
</comment>
<evidence type="ECO:0000256" key="1">
    <source>
        <dbReference type="SAM" id="Phobius"/>
    </source>
</evidence>
<feature type="transmembrane region" description="Helical" evidence="1">
    <location>
        <begin position="27"/>
        <end position="46"/>
    </location>
</feature>
<dbReference type="EMBL" id="NVQR01000082">
    <property type="protein sequence ID" value="PCH60737.1"/>
    <property type="molecule type" value="Genomic_DNA"/>
</dbReference>
<keyword evidence="1" id="KW-0472">Membrane</keyword>
<sequence length="243" mass="27631">MLKFEFDKNTMAENISQREALKKSRSVFYIGSSCLLVLCLFAITNAYLGNHLAALIKCVFMVPIAISTYRSRLSPVPEWAVSVIAISLLMLLTFMMFFNETKLASSVWFLAAPMLLINAFGTKWGILISTAQLLVLTGLFYLFAEYYTAAFLVRFYFVYGLVAVTSYVLERNNVQAISSIKELLLRNAELERLLPICAWCKRIRDTDGDWQILESYMSKHSNVMFSHGVCDNCTHKQYGSARI</sequence>
<protein>
    <submittedName>
        <fullName evidence="2">Uncharacterized protein</fullName>
    </submittedName>
</protein>
<gene>
    <name evidence="2" type="ORF">COC19_05495</name>
</gene>
<dbReference type="Proteomes" id="UP000218172">
    <property type="component" value="Unassembled WGS sequence"/>
</dbReference>
<name>A0A2A4MLV4_9GAMM</name>
<proteinExistence type="predicted"/>
<dbReference type="AlphaFoldDB" id="A0A2A4MLV4"/>
<keyword evidence="1" id="KW-0812">Transmembrane</keyword>
<reference evidence="3" key="1">
    <citation type="submission" date="2017-08" db="EMBL/GenBank/DDBJ databases">
        <title>A dynamic microbial community with high functional redundancy inhabits the cold, oxic subseafloor aquifer.</title>
        <authorList>
            <person name="Tully B.J."/>
            <person name="Wheat C.G."/>
            <person name="Glazer B.T."/>
            <person name="Huber J.A."/>
        </authorList>
    </citation>
    <scope>NUCLEOTIDE SEQUENCE [LARGE SCALE GENOMIC DNA]</scope>
</reference>